<evidence type="ECO:0000313" key="3">
    <source>
        <dbReference type="EMBL" id="EPT01487.1"/>
    </source>
</evidence>
<evidence type="ECO:0000256" key="1">
    <source>
        <dbReference type="SAM" id="Coils"/>
    </source>
</evidence>
<feature type="compositionally biased region" description="Polar residues" evidence="2">
    <location>
        <begin position="427"/>
        <end position="438"/>
    </location>
</feature>
<sequence length="954" mass="106236">MYADDPDAWPVRRILAERPDTYRVEWVGKNPKTGKPWPHDWVKKGDVSEDLVEIWERKKALKEERKSSRGRGSTVSSKPSARFSKLRSVSNAADSAPLPNGPPASHTTTTSARARTAQLREEKPHASSALLEYSRDSPSVDDIAYERPQKRRKLVPEVVITSHSRVSNALDIDSQPVRGLEEHSKSRRSPLSPQEVGLRCLSSPERERDGAVASCVVEGSQESAYSPPAVKIGPPRGRKRKRRPIMESQDDSGSSAPEPLKHKRQVVEAAEPPNSPRVDAINGQALEVDPGYWQFDFDAPDRDEDFLPQDTFSRDVLVPETQPHDGSDPPRVATPERLDTSVQPSGGSSVKSRMKRRSANPDSGQQANQVLPALSLPPNKRLSNGLATVEGESDESDAPRRPILRPVPVISPSVFRPYLPVQELEPPTSSIEQFSSPEKGSKGAVRHIFRKVERKIKAVDAVAPGSTRDDESLRLRGGQLAKEAAARNRRSRQSEDDYSHLFRESASPEPVEPPSPSSADEEEAIVESTLSQQNDAQEVDGTELPITQEVDGTELPITQEVDPPDDPAVALADGSIDFDVGQAEHAAPLANVVKPRQLAEELSTGPNMTGVKPKLGFLQGVRKNRTMINARRSDVGLTQRSEREADHPPVVEEYPLTTSTQQADVDSQSLERPALSSQNTELVQALEEAHTQIQTLQQTLSTKNIENIQLQTENEDLSAAFDAANGKADEYCRLYTEASTRCTLLEEELDAVRRSCDNERREWQQRAKEHQEVISRLQASKQDAEKDRDMFREYYEKASSHVSEMKAKDSTLEEELSVAKSQLSDGLSLLKGMYEERIKHTQAEAERWKSLCKILTEKDERTSDEVRRRAAEAPELRTEVERLKLEVAELQAARPASVPLSHHEPTPPPEADTFYICQYVDVPNACICNEPFESAQEVEDHALHEHYPELLHLL</sequence>
<feature type="region of interest" description="Disordered" evidence="2">
    <location>
        <begin position="459"/>
        <end position="566"/>
    </location>
</feature>
<dbReference type="Proteomes" id="UP000015241">
    <property type="component" value="Unassembled WGS sequence"/>
</dbReference>
<feature type="region of interest" description="Disordered" evidence="2">
    <location>
        <begin position="427"/>
        <end position="446"/>
    </location>
</feature>
<name>S8E8Z5_FOMSC</name>
<feature type="compositionally biased region" description="Basic and acidic residues" evidence="2">
    <location>
        <begin position="492"/>
        <end position="503"/>
    </location>
</feature>
<keyword evidence="1" id="KW-0175">Coiled coil</keyword>
<feature type="compositionally biased region" description="Polar residues" evidence="2">
    <location>
        <begin position="340"/>
        <end position="351"/>
    </location>
</feature>
<feature type="compositionally biased region" description="Low complexity" evidence="2">
    <location>
        <begin position="104"/>
        <end position="117"/>
    </location>
</feature>
<feature type="region of interest" description="Disordered" evidence="2">
    <location>
        <begin position="168"/>
        <end position="404"/>
    </location>
</feature>
<organism evidence="3 4">
    <name type="scientific">Fomitopsis schrenkii</name>
    <name type="common">Brown rot fungus</name>
    <dbReference type="NCBI Taxonomy" id="2126942"/>
    <lineage>
        <taxon>Eukaryota</taxon>
        <taxon>Fungi</taxon>
        <taxon>Dikarya</taxon>
        <taxon>Basidiomycota</taxon>
        <taxon>Agaricomycotina</taxon>
        <taxon>Agaricomycetes</taxon>
        <taxon>Polyporales</taxon>
        <taxon>Fomitopsis</taxon>
    </lineage>
</organism>
<proteinExistence type="predicted"/>
<feature type="compositionally biased region" description="Polar residues" evidence="2">
    <location>
        <begin position="70"/>
        <end position="79"/>
    </location>
</feature>
<evidence type="ECO:0008006" key="5">
    <source>
        <dbReference type="Google" id="ProtNLM"/>
    </source>
</evidence>
<evidence type="ECO:0000313" key="4">
    <source>
        <dbReference type="Proteomes" id="UP000015241"/>
    </source>
</evidence>
<keyword evidence="4" id="KW-1185">Reference proteome</keyword>
<accession>S8E8Z5</accession>
<feature type="coiled-coil region" evidence="1">
    <location>
        <begin position="679"/>
        <end position="713"/>
    </location>
</feature>
<reference evidence="3 4" key="1">
    <citation type="journal article" date="2012" name="Science">
        <title>The Paleozoic origin of enzymatic lignin decomposition reconstructed from 31 fungal genomes.</title>
        <authorList>
            <person name="Floudas D."/>
            <person name="Binder M."/>
            <person name="Riley R."/>
            <person name="Barry K."/>
            <person name="Blanchette R.A."/>
            <person name="Henrissat B."/>
            <person name="Martinez A.T."/>
            <person name="Otillar R."/>
            <person name="Spatafora J.W."/>
            <person name="Yadav J.S."/>
            <person name="Aerts A."/>
            <person name="Benoit I."/>
            <person name="Boyd A."/>
            <person name="Carlson A."/>
            <person name="Copeland A."/>
            <person name="Coutinho P.M."/>
            <person name="de Vries R.P."/>
            <person name="Ferreira P."/>
            <person name="Findley K."/>
            <person name="Foster B."/>
            <person name="Gaskell J."/>
            <person name="Glotzer D."/>
            <person name="Gorecki P."/>
            <person name="Heitman J."/>
            <person name="Hesse C."/>
            <person name="Hori C."/>
            <person name="Igarashi K."/>
            <person name="Jurgens J.A."/>
            <person name="Kallen N."/>
            <person name="Kersten P."/>
            <person name="Kohler A."/>
            <person name="Kuees U."/>
            <person name="Kumar T.K.A."/>
            <person name="Kuo A."/>
            <person name="LaButti K."/>
            <person name="Larrondo L.F."/>
            <person name="Lindquist E."/>
            <person name="Ling A."/>
            <person name="Lombard V."/>
            <person name="Lucas S."/>
            <person name="Lundell T."/>
            <person name="Martin R."/>
            <person name="McLaughlin D.J."/>
            <person name="Morgenstern I."/>
            <person name="Morin E."/>
            <person name="Murat C."/>
            <person name="Nagy L.G."/>
            <person name="Nolan M."/>
            <person name="Ohm R.A."/>
            <person name="Patyshakuliyeva A."/>
            <person name="Rokas A."/>
            <person name="Ruiz-Duenas F.J."/>
            <person name="Sabat G."/>
            <person name="Salamov A."/>
            <person name="Samejima M."/>
            <person name="Schmutz J."/>
            <person name="Slot J.C."/>
            <person name="St John F."/>
            <person name="Stenlid J."/>
            <person name="Sun H."/>
            <person name="Sun S."/>
            <person name="Syed K."/>
            <person name="Tsang A."/>
            <person name="Wiebenga A."/>
            <person name="Young D."/>
            <person name="Pisabarro A."/>
            <person name="Eastwood D.C."/>
            <person name="Martin F."/>
            <person name="Cullen D."/>
            <person name="Grigoriev I.V."/>
            <person name="Hibbett D.S."/>
        </authorList>
    </citation>
    <scope>NUCLEOTIDE SEQUENCE</scope>
    <source>
        <strain evidence="4">FP-58527</strain>
    </source>
</reference>
<gene>
    <name evidence="3" type="ORF">FOMPIDRAFT_1059684</name>
</gene>
<feature type="coiled-coil region" evidence="1">
    <location>
        <begin position="742"/>
        <end position="787"/>
    </location>
</feature>
<evidence type="ECO:0000256" key="2">
    <source>
        <dbReference type="SAM" id="MobiDB-lite"/>
    </source>
</evidence>
<dbReference type="InParanoid" id="S8E8Z5"/>
<feature type="compositionally biased region" description="Basic and acidic residues" evidence="2">
    <location>
        <begin position="322"/>
        <end position="339"/>
    </location>
</feature>
<dbReference type="HOGENOM" id="CLU_281444_0_0_1"/>
<protein>
    <recommendedName>
        <fullName evidence="5">Chromo domain-containing protein</fullName>
    </recommendedName>
</protein>
<feature type="compositionally biased region" description="Polar residues" evidence="2">
    <location>
        <begin position="360"/>
        <end position="369"/>
    </location>
</feature>
<dbReference type="EMBL" id="KE504141">
    <property type="protein sequence ID" value="EPT01487.1"/>
    <property type="molecule type" value="Genomic_DNA"/>
</dbReference>
<dbReference type="STRING" id="743788.S8E8Z5"/>
<dbReference type="AlphaFoldDB" id="S8E8Z5"/>
<dbReference type="OrthoDB" id="2803181at2759"/>
<dbReference type="eggNOG" id="ENOG502SCIX">
    <property type="taxonomic scope" value="Eukaryota"/>
</dbReference>
<feature type="region of interest" description="Disordered" evidence="2">
    <location>
        <begin position="60"/>
        <end position="149"/>
    </location>
</feature>